<keyword evidence="3" id="KW-1185">Reference proteome</keyword>
<name>A0ABT3GGL9_9BACT</name>
<dbReference type="PANTHER" id="PTHR31084:SF0">
    <property type="entry name" value="ALPHA-L-FUCOSIDASE 2"/>
    <property type="match status" value="1"/>
</dbReference>
<dbReference type="InterPro" id="IPR027414">
    <property type="entry name" value="GH95_N_dom"/>
</dbReference>
<gene>
    <name evidence="2" type="ORF">OKA05_09320</name>
</gene>
<organism evidence="2 3">
    <name type="scientific">Luteolibacter arcticus</name>
    <dbReference type="NCBI Taxonomy" id="1581411"/>
    <lineage>
        <taxon>Bacteria</taxon>
        <taxon>Pseudomonadati</taxon>
        <taxon>Verrucomicrobiota</taxon>
        <taxon>Verrucomicrobiia</taxon>
        <taxon>Verrucomicrobiales</taxon>
        <taxon>Verrucomicrobiaceae</taxon>
        <taxon>Luteolibacter</taxon>
    </lineage>
</organism>
<dbReference type="Pfam" id="PF14498">
    <property type="entry name" value="Glyco_hyd_65N_2"/>
    <property type="match status" value="1"/>
</dbReference>
<comment type="caution">
    <text evidence="2">The sequence shown here is derived from an EMBL/GenBank/DDBJ whole genome shotgun (WGS) entry which is preliminary data.</text>
</comment>
<evidence type="ECO:0000259" key="1">
    <source>
        <dbReference type="Pfam" id="PF14498"/>
    </source>
</evidence>
<feature type="domain" description="Glycosyl hydrolase family 95 N-terminal" evidence="1">
    <location>
        <begin position="81"/>
        <end position="206"/>
    </location>
</feature>
<dbReference type="Gene3D" id="2.70.98.50">
    <property type="entry name" value="putative glycoside hydrolase family protein from bacillus halodurans"/>
    <property type="match status" value="1"/>
</dbReference>
<evidence type="ECO:0000313" key="2">
    <source>
        <dbReference type="EMBL" id="MCW1922751.1"/>
    </source>
</evidence>
<dbReference type="GO" id="GO:0016787">
    <property type="term" value="F:hydrolase activity"/>
    <property type="evidence" value="ECO:0007669"/>
    <property type="project" value="UniProtKB-KW"/>
</dbReference>
<dbReference type="EMBL" id="JAPDDT010000003">
    <property type="protein sequence ID" value="MCW1922751.1"/>
    <property type="molecule type" value="Genomic_DNA"/>
</dbReference>
<dbReference type="Proteomes" id="UP001320876">
    <property type="component" value="Unassembled WGS sequence"/>
</dbReference>
<protein>
    <submittedName>
        <fullName evidence="2">Glycoside hydrolase family 95 protein</fullName>
    </submittedName>
</protein>
<accession>A0ABT3GGL9</accession>
<keyword evidence="2" id="KW-0378">Hydrolase</keyword>
<dbReference type="PANTHER" id="PTHR31084">
    <property type="entry name" value="ALPHA-L-FUCOSIDASE 2"/>
    <property type="match status" value="1"/>
</dbReference>
<sequence length="263" mass="29085">MRWTVVLPFLCHFAIAEELAFPSPAASAELAFPLGNGALFSRLAGDTKRETFPLWTELAKIDQPADPKKPSLGFTGTARAELIFDWLDAEGEATGYQRQLHLTDGLATVTFKRGGAGFTWTTFISKPDELLVLHLRTDKPGSLSFRVQLDAKGRKAKVEDRRILFVEDKDFATRAWVYPMESDVTPGENEITVKGEGEALILLAATADAAKIPRLPDRIKALTGEGHPDTFALWNGLLERHRKAYREANQAATFPGHLDAVRK</sequence>
<evidence type="ECO:0000313" key="3">
    <source>
        <dbReference type="Proteomes" id="UP001320876"/>
    </source>
</evidence>
<proteinExistence type="predicted"/>
<dbReference type="RefSeq" id="WP_264486859.1">
    <property type="nucleotide sequence ID" value="NZ_JAPDDT010000003.1"/>
</dbReference>
<reference evidence="2 3" key="1">
    <citation type="submission" date="2022-10" db="EMBL/GenBank/DDBJ databases">
        <title>Luteolibacter arcticus strain CCTCC AB 2014275, whole genome shotgun sequencing project.</title>
        <authorList>
            <person name="Zhao G."/>
            <person name="Shen L."/>
        </authorList>
    </citation>
    <scope>NUCLEOTIDE SEQUENCE [LARGE SCALE GENOMIC DNA]</scope>
    <source>
        <strain evidence="2 3">CCTCC AB 2014275</strain>
    </source>
</reference>